<dbReference type="EMBL" id="JACHVS010000001">
    <property type="protein sequence ID" value="MBB2995503.1"/>
    <property type="molecule type" value="Genomic_DNA"/>
</dbReference>
<reference evidence="2 3" key="1">
    <citation type="submission" date="2020-08" db="EMBL/GenBank/DDBJ databases">
        <title>Sequencing the genomes of 1000 actinobacteria strains.</title>
        <authorList>
            <person name="Klenk H.-P."/>
        </authorList>
    </citation>
    <scope>NUCLEOTIDE SEQUENCE [LARGE SCALE GENOMIC DNA]</scope>
    <source>
        <strain evidence="2 3">DSM 22826</strain>
    </source>
</reference>
<name>A0A839QIS4_9MICC</name>
<protein>
    <submittedName>
        <fullName evidence="2">Uncharacterized protein</fullName>
    </submittedName>
</protein>
<accession>A0A839QIS4</accession>
<feature type="region of interest" description="Disordered" evidence="1">
    <location>
        <begin position="24"/>
        <end position="54"/>
    </location>
</feature>
<comment type="caution">
    <text evidence="2">The sequence shown here is derived from an EMBL/GenBank/DDBJ whole genome shotgun (WGS) entry which is preliminary data.</text>
</comment>
<gene>
    <name evidence="2" type="ORF">E9229_001694</name>
</gene>
<feature type="compositionally biased region" description="Basic and acidic residues" evidence="1">
    <location>
        <begin position="29"/>
        <end position="39"/>
    </location>
</feature>
<sequence length="54" mass="5978">MRFLNPALVKRCAELVLDETTMAWTPRGHPKDRFAESRAVKGAPNKKVPESVAG</sequence>
<keyword evidence="3" id="KW-1185">Reference proteome</keyword>
<evidence type="ECO:0000256" key="1">
    <source>
        <dbReference type="SAM" id="MobiDB-lite"/>
    </source>
</evidence>
<organism evidence="2 3">
    <name type="scientific">Paeniglutamicibacter cryotolerans</name>
    <dbReference type="NCBI Taxonomy" id="670079"/>
    <lineage>
        <taxon>Bacteria</taxon>
        <taxon>Bacillati</taxon>
        <taxon>Actinomycetota</taxon>
        <taxon>Actinomycetes</taxon>
        <taxon>Micrococcales</taxon>
        <taxon>Micrococcaceae</taxon>
        <taxon>Paeniglutamicibacter</taxon>
    </lineage>
</organism>
<dbReference type="AlphaFoldDB" id="A0A839QIS4"/>
<evidence type="ECO:0000313" key="3">
    <source>
        <dbReference type="Proteomes" id="UP000523000"/>
    </source>
</evidence>
<evidence type="ECO:0000313" key="2">
    <source>
        <dbReference type="EMBL" id="MBB2995503.1"/>
    </source>
</evidence>
<proteinExistence type="predicted"/>
<dbReference type="Proteomes" id="UP000523000">
    <property type="component" value="Unassembled WGS sequence"/>
</dbReference>